<proteinExistence type="inferred from homology"/>
<dbReference type="EMBL" id="NEDP02079162">
    <property type="protein sequence ID" value="OWF34627.1"/>
    <property type="molecule type" value="Genomic_DNA"/>
</dbReference>
<gene>
    <name evidence="4" type="ORF">KP79_PYT24753</name>
</gene>
<evidence type="ECO:0000313" key="5">
    <source>
        <dbReference type="Proteomes" id="UP000242188"/>
    </source>
</evidence>
<dbReference type="Pfam" id="PF14997">
    <property type="entry name" value="CECR6_TMEM121"/>
    <property type="match status" value="1"/>
</dbReference>
<feature type="region of interest" description="Disordered" evidence="2">
    <location>
        <begin position="283"/>
        <end position="309"/>
    </location>
</feature>
<dbReference type="OrthoDB" id="5964337at2759"/>
<feature type="transmembrane region" description="Helical" evidence="3">
    <location>
        <begin position="44"/>
        <end position="66"/>
    </location>
</feature>
<dbReference type="InterPro" id="IPR032776">
    <property type="entry name" value="CECR6/TMEM121"/>
</dbReference>
<comment type="similarity">
    <text evidence="1">Belongs to the TMEM121 family.</text>
</comment>
<name>A0A210PDT1_MIZYE</name>
<feature type="transmembrane region" description="Helical" evidence="3">
    <location>
        <begin position="87"/>
        <end position="109"/>
    </location>
</feature>
<feature type="transmembrane region" description="Helical" evidence="3">
    <location>
        <begin position="129"/>
        <end position="148"/>
    </location>
</feature>
<dbReference type="AlphaFoldDB" id="A0A210PDT1"/>
<evidence type="ECO:0000256" key="1">
    <source>
        <dbReference type="ARBA" id="ARBA00007711"/>
    </source>
</evidence>
<protein>
    <recommendedName>
        <fullName evidence="6">Cat eye syndrome critical region protein 6-like</fullName>
    </recommendedName>
</protein>
<evidence type="ECO:0000313" key="4">
    <source>
        <dbReference type="EMBL" id="OWF34627.1"/>
    </source>
</evidence>
<comment type="caution">
    <text evidence="4">The sequence shown here is derived from an EMBL/GenBank/DDBJ whole genome shotgun (WGS) entry which is preliminary data.</text>
</comment>
<keyword evidence="5" id="KW-1185">Reference proteome</keyword>
<sequence>MAGLCIKCCRSVKHLPTRLICVLIILLQAAGLDYYLVTYKNLNWAGWAAADIVILLLLLITFYFGYRFHRQQKASGGEDEEDIELHTRAGVVTWFVYAAVLCFKVSYAFKDFSHKLDENDFFGPNTLKTTIALAGIVFLILLTTLHDAKPGSSRRKYIDELTGTVIFDILDCVDSMEILFDEEARRSILPSLDDTIIGIACINFLLPTIPLITLSRTNFGHKKLSQKMVILHKVLLAFIVNLPLLITRMVVWHGMSHGISIFSLKNIIVIGIVSYDLYETHESEGDEPAQGSTANNVPSYGMEDRYNYS</sequence>
<dbReference type="InterPro" id="IPR026624">
    <property type="entry name" value="CECR6"/>
</dbReference>
<evidence type="ECO:0000256" key="3">
    <source>
        <dbReference type="SAM" id="Phobius"/>
    </source>
</evidence>
<dbReference type="PANTHER" id="PTHR47399:SF1">
    <property type="entry name" value="TRANSMEMBRANE PROTEIN 121B"/>
    <property type="match status" value="1"/>
</dbReference>
<organism evidence="4 5">
    <name type="scientific">Mizuhopecten yessoensis</name>
    <name type="common">Japanese scallop</name>
    <name type="synonym">Patinopecten yessoensis</name>
    <dbReference type="NCBI Taxonomy" id="6573"/>
    <lineage>
        <taxon>Eukaryota</taxon>
        <taxon>Metazoa</taxon>
        <taxon>Spiralia</taxon>
        <taxon>Lophotrochozoa</taxon>
        <taxon>Mollusca</taxon>
        <taxon>Bivalvia</taxon>
        <taxon>Autobranchia</taxon>
        <taxon>Pteriomorphia</taxon>
        <taxon>Pectinida</taxon>
        <taxon>Pectinoidea</taxon>
        <taxon>Pectinidae</taxon>
        <taxon>Mizuhopecten</taxon>
    </lineage>
</organism>
<feature type="transmembrane region" description="Helical" evidence="3">
    <location>
        <begin position="234"/>
        <end position="255"/>
    </location>
</feature>
<dbReference type="PANTHER" id="PTHR47399">
    <property type="entry name" value="TRANSMEMBRANE PROTEIN 121B"/>
    <property type="match status" value="1"/>
</dbReference>
<feature type="transmembrane region" description="Helical" evidence="3">
    <location>
        <begin position="195"/>
        <end position="214"/>
    </location>
</feature>
<evidence type="ECO:0000256" key="2">
    <source>
        <dbReference type="SAM" id="MobiDB-lite"/>
    </source>
</evidence>
<reference evidence="4 5" key="1">
    <citation type="journal article" date="2017" name="Nat. Ecol. Evol.">
        <title>Scallop genome provides insights into evolution of bilaterian karyotype and development.</title>
        <authorList>
            <person name="Wang S."/>
            <person name="Zhang J."/>
            <person name="Jiao W."/>
            <person name="Li J."/>
            <person name="Xun X."/>
            <person name="Sun Y."/>
            <person name="Guo X."/>
            <person name="Huan P."/>
            <person name="Dong B."/>
            <person name="Zhang L."/>
            <person name="Hu X."/>
            <person name="Sun X."/>
            <person name="Wang J."/>
            <person name="Zhao C."/>
            <person name="Wang Y."/>
            <person name="Wang D."/>
            <person name="Huang X."/>
            <person name="Wang R."/>
            <person name="Lv J."/>
            <person name="Li Y."/>
            <person name="Zhang Z."/>
            <person name="Liu B."/>
            <person name="Lu W."/>
            <person name="Hui Y."/>
            <person name="Liang J."/>
            <person name="Zhou Z."/>
            <person name="Hou R."/>
            <person name="Li X."/>
            <person name="Liu Y."/>
            <person name="Li H."/>
            <person name="Ning X."/>
            <person name="Lin Y."/>
            <person name="Zhao L."/>
            <person name="Xing Q."/>
            <person name="Dou J."/>
            <person name="Li Y."/>
            <person name="Mao J."/>
            <person name="Guo H."/>
            <person name="Dou H."/>
            <person name="Li T."/>
            <person name="Mu C."/>
            <person name="Jiang W."/>
            <person name="Fu Q."/>
            <person name="Fu X."/>
            <person name="Miao Y."/>
            <person name="Liu J."/>
            <person name="Yu Q."/>
            <person name="Li R."/>
            <person name="Liao H."/>
            <person name="Li X."/>
            <person name="Kong Y."/>
            <person name="Jiang Z."/>
            <person name="Chourrout D."/>
            <person name="Li R."/>
            <person name="Bao Z."/>
        </authorList>
    </citation>
    <scope>NUCLEOTIDE SEQUENCE [LARGE SCALE GENOMIC DNA]</scope>
    <source>
        <strain evidence="4 5">PY_sf001</strain>
    </source>
</reference>
<keyword evidence="3" id="KW-0472">Membrane</keyword>
<feature type="transmembrane region" description="Helical" evidence="3">
    <location>
        <begin position="20"/>
        <end position="38"/>
    </location>
</feature>
<keyword evidence="3" id="KW-0812">Transmembrane</keyword>
<accession>A0A210PDT1</accession>
<dbReference type="Proteomes" id="UP000242188">
    <property type="component" value="Unassembled WGS sequence"/>
</dbReference>
<evidence type="ECO:0008006" key="6">
    <source>
        <dbReference type="Google" id="ProtNLM"/>
    </source>
</evidence>
<keyword evidence="3" id="KW-1133">Transmembrane helix</keyword>